<comment type="similarity">
    <text evidence="1">Belongs to the leucine-binding protein family.</text>
</comment>
<feature type="chain" id="PRO_5010691844" evidence="5">
    <location>
        <begin position="26"/>
        <end position="392"/>
    </location>
</feature>
<dbReference type="PROSITE" id="PS51318">
    <property type="entry name" value="TAT"/>
    <property type="match status" value="1"/>
</dbReference>
<dbReference type="RefSeq" id="WP_018063426.1">
    <property type="nucleotide sequence ID" value="NZ_AQWH01000003.1"/>
</dbReference>
<dbReference type="InterPro" id="IPR000709">
    <property type="entry name" value="Leu_Ile_Val-bd"/>
</dbReference>
<name>A0A1U9YVQ7_9HYPH</name>
<sequence length="392" mass="42106" precursor="true">MIKRRYFLGAALAATALTAGLPAFAAGDTVKVGVVLSLSGPFSIYGTQMQNGIDLFMKQHGDEVAGKKIELIVKDDGGIAPDRARRAVQDLLVRDHVDVLAGFTFTASAMASAPLAEKTKTAMIVMNASSSHITEANPYMIRVGQTLPQITEPAGRYAAEQGYKNVYTLVADITAGHDAETAFIRGMTTNGGTVSGSLRVPAQNPDFAPFIQRIKDAKPDAVFVWLPPGEATINFIKEFDQRGLKEAGITMLGTGDLTDELTIRQTGDAGLGVVTTGHYSMAHDSDLNREFVEAYLADYPDDPWPNFLSVSAYDGMAALYYALEKTGGDASGPAIVEALKGATIESPRGPITIDPENRDIVQTIYVRKVEAVDGQLSNVEFFEFPESRDMTP</sequence>
<evidence type="ECO:0000256" key="5">
    <source>
        <dbReference type="SAM" id="SignalP"/>
    </source>
</evidence>
<evidence type="ECO:0000256" key="4">
    <source>
        <dbReference type="ARBA" id="ARBA00022970"/>
    </source>
</evidence>
<dbReference type="KEGG" id="mmed:Mame_00143"/>
<dbReference type="InterPro" id="IPR028082">
    <property type="entry name" value="Peripla_BP_I"/>
</dbReference>
<dbReference type="GO" id="GO:0006865">
    <property type="term" value="P:amino acid transport"/>
    <property type="evidence" value="ECO:0007669"/>
    <property type="project" value="UniProtKB-KW"/>
</dbReference>
<dbReference type="Proteomes" id="UP000191135">
    <property type="component" value="Chromosome"/>
</dbReference>
<evidence type="ECO:0000256" key="3">
    <source>
        <dbReference type="ARBA" id="ARBA00022729"/>
    </source>
</evidence>
<organism evidence="7 8">
    <name type="scientific">Martelella mediterranea DSM 17316</name>
    <dbReference type="NCBI Taxonomy" id="1122214"/>
    <lineage>
        <taxon>Bacteria</taxon>
        <taxon>Pseudomonadati</taxon>
        <taxon>Pseudomonadota</taxon>
        <taxon>Alphaproteobacteria</taxon>
        <taxon>Hyphomicrobiales</taxon>
        <taxon>Aurantimonadaceae</taxon>
        <taxon>Martelella</taxon>
    </lineage>
</organism>
<evidence type="ECO:0000313" key="8">
    <source>
        <dbReference type="Proteomes" id="UP000191135"/>
    </source>
</evidence>
<feature type="domain" description="Leucine-binding protein" evidence="6">
    <location>
        <begin position="29"/>
        <end position="370"/>
    </location>
</feature>
<dbReference type="PANTHER" id="PTHR30483:SF6">
    <property type="entry name" value="PERIPLASMIC BINDING PROTEIN OF ABC TRANSPORTER FOR NATURAL AMINO ACIDS"/>
    <property type="match status" value="1"/>
</dbReference>
<dbReference type="SUPFAM" id="SSF53822">
    <property type="entry name" value="Periplasmic binding protein-like I"/>
    <property type="match status" value="1"/>
</dbReference>
<proteinExistence type="inferred from homology"/>
<dbReference type="InterPro" id="IPR006311">
    <property type="entry name" value="TAT_signal"/>
</dbReference>
<keyword evidence="2" id="KW-0813">Transport</keyword>
<protein>
    <submittedName>
        <fullName evidence="7">Leucine-, isoleucine-, valine-, threonine-, and alanine-binding protein</fullName>
    </submittedName>
</protein>
<dbReference type="Pfam" id="PF13458">
    <property type="entry name" value="Peripla_BP_6"/>
    <property type="match status" value="1"/>
</dbReference>
<dbReference type="InterPro" id="IPR051010">
    <property type="entry name" value="BCAA_transport"/>
</dbReference>
<dbReference type="CDD" id="cd20013">
    <property type="entry name" value="PBP1_RPA0985_benzoate-like"/>
    <property type="match status" value="1"/>
</dbReference>
<gene>
    <name evidence="7" type="primary">braC_1</name>
    <name evidence="7" type="ORF">Mame_00143</name>
</gene>
<accession>A0A1U9YVQ7</accession>
<evidence type="ECO:0000313" key="7">
    <source>
        <dbReference type="EMBL" id="AQZ49526.1"/>
    </source>
</evidence>
<dbReference type="Gene3D" id="3.40.50.2300">
    <property type="match status" value="2"/>
</dbReference>
<evidence type="ECO:0000256" key="2">
    <source>
        <dbReference type="ARBA" id="ARBA00022448"/>
    </source>
</evidence>
<dbReference type="AlphaFoldDB" id="A0A1U9YVQ7"/>
<dbReference type="EMBL" id="CP020330">
    <property type="protein sequence ID" value="AQZ49526.1"/>
    <property type="molecule type" value="Genomic_DNA"/>
</dbReference>
<dbReference type="PANTHER" id="PTHR30483">
    <property type="entry name" value="LEUCINE-SPECIFIC-BINDING PROTEIN"/>
    <property type="match status" value="1"/>
</dbReference>
<dbReference type="STRING" id="1122214.Mame_00143"/>
<dbReference type="InterPro" id="IPR028081">
    <property type="entry name" value="Leu-bd"/>
</dbReference>
<keyword evidence="3 5" id="KW-0732">Signal</keyword>
<feature type="signal peptide" evidence="5">
    <location>
        <begin position="1"/>
        <end position="25"/>
    </location>
</feature>
<keyword evidence="4" id="KW-0029">Amino-acid transport</keyword>
<keyword evidence="8" id="KW-1185">Reference proteome</keyword>
<dbReference type="PRINTS" id="PR00337">
    <property type="entry name" value="LEUILEVALBP"/>
</dbReference>
<evidence type="ECO:0000256" key="1">
    <source>
        <dbReference type="ARBA" id="ARBA00010062"/>
    </source>
</evidence>
<dbReference type="eggNOG" id="COG0683">
    <property type="taxonomic scope" value="Bacteria"/>
</dbReference>
<reference evidence="7 8" key="1">
    <citation type="submission" date="2017-03" db="EMBL/GenBank/DDBJ databases">
        <title>Foreign affairs: Plasmid Transfer between Roseobacters and Rhizobia.</title>
        <authorList>
            <person name="Bartling P."/>
            <person name="Bunk B."/>
            <person name="Overmann J."/>
            <person name="Brinkmann H."/>
            <person name="Petersen J."/>
        </authorList>
    </citation>
    <scope>NUCLEOTIDE SEQUENCE [LARGE SCALE GENOMIC DNA]</scope>
    <source>
        <strain evidence="7 8">MACL11</strain>
    </source>
</reference>
<evidence type="ECO:0000259" key="6">
    <source>
        <dbReference type="Pfam" id="PF13458"/>
    </source>
</evidence>